<feature type="region of interest" description="Disordered" evidence="1">
    <location>
        <begin position="13"/>
        <end position="63"/>
    </location>
</feature>
<dbReference type="InterPro" id="IPR043129">
    <property type="entry name" value="ATPase_NBD"/>
</dbReference>
<dbReference type="CDD" id="cd10170">
    <property type="entry name" value="ASKHA_NBD_HSP70"/>
    <property type="match status" value="1"/>
</dbReference>
<dbReference type="PANTHER" id="PTHR14187">
    <property type="entry name" value="ALPHA KINASE/ELONGATION FACTOR 2 KINASE"/>
    <property type="match status" value="1"/>
</dbReference>
<feature type="compositionally biased region" description="Pro residues" evidence="1">
    <location>
        <begin position="18"/>
        <end position="27"/>
    </location>
</feature>
<accession>A0A9P4H388</accession>
<dbReference type="OrthoDB" id="2963168at2759"/>
<evidence type="ECO:0000256" key="1">
    <source>
        <dbReference type="SAM" id="MobiDB-lite"/>
    </source>
</evidence>
<evidence type="ECO:0000313" key="2">
    <source>
        <dbReference type="EMBL" id="KAF2026845.1"/>
    </source>
</evidence>
<gene>
    <name evidence="2" type="ORF">EK21DRAFT_92091</name>
</gene>
<comment type="caution">
    <text evidence="2">The sequence shown here is derived from an EMBL/GenBank/DDBJ whole genome shotgun (WGS) entry which is preliminary data.</text>
</comment>
<dbReference type="PANTHER" id="PTHR14187:SF5">
    <property type="entry name" value="HEAT SHOCK 70 KDA PROTEIN 12A"/>
    <property type="match status" value="1"/>
</dbReference>
<protein>
    <recommendedName>
        <fullName evidence="4">Actin-like ATPase domain-containing protein</fullName>
    </recommendedName>
</protein>
<keyword evidence="3" id="KW-1185">Reference proteome</keyword>
<dbReference type="Gene3D" id="3.30.420.40">
    <property type="match status" value="1"/>
</dbReference>
<evidence type="ECO:0008006" key="4">
    <source>
        <dbReference type="Google" id="ProtNLM"/>
    </source>
</evidence>
<organism evidence="2 3">
    <name type="scientific">Setomelanomma holmii</name>
    <dbReference type="NCBI Taxonomy" id="210430"/>
    <lineage>
        <taxon>Eukaryota</taxon>
        <taxon>Fungi</taxon>
        <taxon>Dikarya</taxon>
        <taxon>Ascomycota</taxon>
        <taxon>Pezizomycotina</taxon>
        <taxon>Dothideomycetes</taxon>
        <taxon>Pleosporomycetidae</taxon>
        <taxon>Pleosporales</taxon>
        <taxon>Pleosporineae</taxon>
        <taxon>Phaeosphaeriaceae</taxon>
        <taxon>Setomelanomma</taxon>
    </lineage>
</organism>
<reference evidence="2" key="1">
    <citation type="journal article" date="2020" name="Stud. Mycol.">
        <title>101 Dothideomycetes genomes: a test case for predicting lifestyles and emergence of pathogens.</title>
        <authorList>
            <person name="Haridas S."/>
            <person name="Albert R."/>
            <person name="Binder M."/>
            <person name="Bloem J."/>
            <person name="Labutti K."/>
            <person name="Salamov A."/>
            <person name="Andreopoulos B."/>
            <person name="Baker S."/>
            <person name="Barry K."/>
            <person name="Bills G."/>
            <person name="Bluhm B."/>
            <person name="Cannon C."/>
            <person name="Castanera R."/>
            <person name="Culley D."/>
            <person name="Daum C."/>
            <person name="Ezra D."/>
            <person name="Gonzalez J."/>
            <person name="Henrissat B."/>
            <person name="Kuo A."/>
            <person name="Liang C."/>
            <person name="Lipzen A."/>
            <person name="Lutzoni F."/>
            <person name="Magnuson J."/>
            <person name="Mondo S."/>
            <person name="Nolan M."/>
            <person name="Ohm R."/>
            <person name="Pangilinan J."/>
            <person name="Park H.-J."/>
            <person name="Ramirez L."/>
            <person name="Alfaro M."/>
            <person name="Sun H."/>
            <person name="Tritt A."/>
            <person name="Yoshinaga Y."/>
            <person name="Zwiers L.-H."/>
            <person name="Turgeon B."/>
            <person name="Goodwin S."/>
            <person name="Spatafora J."/>
            <person name="Crous P."/>
            <person name="Grigoriev I."/>
        </authorList>
    </citation>
    <scope>NUCLEOTIDE SEQUENCE</scope>
    <source>
        <strain evidence="2">CBS 110217</strain>
    </source>
</reference>
<name>A0A9P4H388_9PLEO</name>
<dbReference type="AlphaFoldDB" id="A0A9P4H388"/>
<sequence length="663" mass="74296">MKESFSDLPEFYAAPLPIRTPPPPPVPVQSQALVPLRPRKPRGLSSLSEQSRQSSGLTSPSIASSRTSISAFDRHQDHVNIGIDFGTTYSGVSWTISGKHDTGIHTVENWPNGQHVKVPTEISYGSDGTIQWGYDVSPDVEKLKWFKLLLAEESLSQAVRDSPQLESTRKLLQKLKKGVVEVTADYLRCIWNYAMTEIKHQNPRSVDGMPFRIVIGVPANWPQAAQDKMRRAAAQAGLLDTRAGGLVTDLEFVAEPEAAAVASFYEGNIRHNINVGDIVIICDAGGGTVDIVTYEVSRVDPSITLSERIGNDMGLCGSIFLDERFVKYIETMIGKEKFSKLSRTIQAQLMDTWEHSIKRQYYHGKAEIATPIPHEVAKAINSPYKKVFRKGKGSKQLTGDTMRFLSDDIRDIFDPVLSDILKLALKQRNATMQGKKKKPKALLLVGGLGGNQFLHQRLQAEFSTGDIDVIQPRGSNVWASISRGAAIKSMGYDDVYDDQPYPVVTSYISKAHYGMAYKEPYDSEKHTLEDRRVYDDGRGMDMVWDQMRWYVHKGQDVSKGDPVEMTWEFEQPDNRSRRNYTIKLYQCAVPDAPPRLTDDVRECAIITFTASENNTMVREGAGGQNFRVVRFDVRMTLRGMGKVDFETYVNGKLAGKRDVRVDT</sequence>
<dbReference type="Proteomes" id="UP000799777">
    <property type="component" value="Unassembled WGS sequence"/>
</dbReference>
<dbReference type="SUPFAM" id="SSF53067">
    <property type="entry name" value="Actin-like ATPase domain"/>
    <property type="match status" value="2"/>
</dbReference>
<proteinExistence type="predicted"/>
<feature type="compositionally biased region" description="Low complexity" evidence="1">
    <location>
        <begin position="43"/>
        <end position="63"/>
    </location>
</feature>
<evidence type="ECO:0000313" key="3">
    <source>
        <dbReference type="Proteomes" id="UP000799777"/>
    </source>
</evidence>
<dbReference type="EMBL" id="ML978236">
    <property type="protein sequence ID" value="KAF2026845.1"/>
    <property type="molecule type" value="Genomic_DNA"/>
</dbReference>